<dbReference type="Pfam" id="PF03547">
    <property type="entry name" value="Mem_trans"/>
    <property type="match status" value="2"/>
</dbReference>
<dbReference type="HOGENOM" id="CLU_019285_0_0_1"/>
<accession>A0A0E0DD08</accession>
<evidence type="ECO:0000256" key="4">
    <source>
        <dbReference type="ARBA" id="ARBA00022692"/>
    </source>
</evidence>
<sequence>MIGWVDIGKILSAITPLYFALALGYCSSRRWWQIFTAEDSKAINRMVVWFAFPFFTFEFTLHLDPYNVRYSLIAADSIAKLIIVAAISIGVMLKFREEGLCAAVADWCISGFSLASLTNSLVVGVPMARAMYGTSEDMQSLEEGVSDATNQDLRGEEGVSDATNQDLRGEEAVSVAMVNGARVPLFKSVACKLACNPNLYASVIGISWACISNRSHLTLPPALEGSVLIMSRLGLGLAMFNMGLFMGQQERIMECGPRLALLGLFLKFIIGPTAMAIGSAAVGIRGDVLRVAIIQAAIPQSISSFIFAKEYGLHADVLSTAYGIRWIWNDIVHPFYSTGHYYFVRTYIL</sequence>
<reference evidence="9" key="1">
    <citation type="submission" date="2015-04" db="UniProtKB">
        <authorList>
            <consortium name="EnsemblPlants"/>
        </authorList>
    </citation>
    <scope>IDENTIFICATION</scope>
</reference>
<evidence type="ECO:0000256" key="2">
    <source>
        <dbReference type="ARBA" id="ARBA00009177"/>
    </source>
</evidence>
<keyword evidence="5 8" id="KW-1133">Transmembrane helix</keyword>
<reference evidence="9" key="2">
    <citation type="submission" date="2018-05" db="EMBL/GenBank/DDBJ databases">
        <title>OmerRS3 (Oryza meridionalis Reference Sequence Version 3).</title>
        <authorList>
            <person name="Zhang J."/>
            <person name="Kudrna D."/>
            <person name="Lee S."/>
            <person name="Talag J."/>
            <person name="Welchert J."/>
            <person name="Wing R.A."/>
        </authorList>
    </citation>
    <scope>NUCLEOTIDE SEQUENCE [LARGE SCALE GENOMIC DNA]</scope>
    <source>
        <strain evidence="9">cv. OR44</strain>
    </source>
</reference>
<evidence type="ECO:0000256" key="8">
    <source>
        <dbReference type="SAM" id="Phobius"/>
    </source>
</evidence>
<feature type="transmembrane region" description="Helical" evidence="8">
    <location>
        <begin position="227"/>
        <end position="247"/>
    </location>
</feature>
<proteinExistence type="inferred from homology"/>
<keyword evidence="6 8" id="KW-0472">Membrane</keyword>
<evidence type="ECO:0000256" key="3">
    <source>
        <dbReference type="ARBA" id="ARBA00022448"/>
    </source>
</evidence>
<evidence type="ECO:0000256" key="5">
    <source>
        <dbReference type="ARBA" id="ARBA00022989"/>
    </source>
</evidence>
<evidence type="ECO:0000256" key="7">
    <source>
        <dbReference type="ARBA" id="ARBA00023294"/>
    </source>
</evidence>
<dbReference type="EnsemblPlants" id="OMERI04G08440.1">
    <property type="protein sequence ID" value="OMERI04G08440.1"/>
    <property type="gene ID" value="OMERI04G08440"/>
</dbReference>
<dbReference type="PANTHER" id="PTHR31752">
    <property type="entry name" value="AUXIN EFFLUX CARRIER COMPONENT 1B-RELATED"/>
    <property type="match status" value="1"/>
</dbReference>
<dbReference type="GO" id="GO:0009734">
    <property type="term" value="P:auxin-activated signaling pathway"/>
    <property type="evidence" value="ECO:0007669"/>
    <property type="project" value="UniProtKB-KW"/>
</dbReference>
<feature type="transmembrane region" description="Helical" evidence="8">
    <location>
        <begin position="100"/>
        <end position="122"/>
    </location>
</feature>
<dbReference type="GO" id="GO:0010329">
    <property type="term" value="F:auxin efflux transmembrane transporter activity"/>
    <property type="evidence" value="ECO:0007669"/>
    <property type="project" value="TreeGrafter"/>
</dbReference>
<name>A0A0E0DD08_9ORYZ</name>
<dbReference type="GO" id="GO:0005783">
    <property type="term" value="C:endoplasmic reticulum"/>
    <property type="evidence" value="ECO:0007669"/>
    <property type="project" value="TreeGrafter"/>
</dbReference>
<feature type="transmembrane region" description="Helical" evidence="8">
    <location>
        <begin position="259"/>
        <end position="282"/>
    </location>
</feature>
<feature type="transmembrane region" description="Helical" evidence="8">
    <location>
        <begin position="6"/>
        <end position="26"/>
    </location>
</feature>
<dbReference type="GO" id="GO:0009926">
    <property type="term" value="P:auxin polar transport"/>
    <property type="evidence" value="ECO:0007669"/>
    <property type="project" value="TreeGrafter"/>
</dbReference>
<feature type="transmembrane region" description="Helical" evidence="8">
    <location>
        <begin position="69"/>
        <end position="93"/>
    </location>
</feature>
<keyword evidence="3" id="KW-0813">Transport</keyword>
<dbReference type="InterPro" id="IPR051107">
    <property type="entry name" value="Auxin_Efflux_Carrier"/>
</dbReference>
<organism evidence="9">
    <name type="scientific">Oryza meridionalis</name>
    <dbReference type="NCBI Taxonomy" id="40149"/>
    <lineage>
        <taxon>Eukaryota</taxon>
        <taxon>Viridiplantae</taxon>
        <taxon>Streptophyta</taxon>
        <taxon>Embryophyta</taxon>
        <taxon>Tracheophyta</taxon>
        <taxon>Spermatophyta</taxon>
        <taxon>Magnoliopsida</taxon>
        <taxon>Liliopsida</taxon>
        <taxon>Poales</taxon>
        <taxon>Poaceae</taxon>
        <taxon>BOP clade</taxon>
        <taxon>Oryzoideae</taxon>
        <taxon>Oryzeae</taxon>
        <taxon>Oryzinae</taxon>
        <taxon>Oryza</taxon>
    </lineage>
</organism>
<evidence type="ECO:0008006" key="11">
    <source>
        <dbReference type="Google" id="ProtNLM"/>
    </source>
</evidence>
<dbReference type="InterPro" id="IPR004776">
    <property type="entry name" value="Mem_transp_PIN-like"/>
</dbReference>
<evidence type="ECO:0000256" key="6">
    <source>
        <dbReference type="ARBA" id="ARBA00023136"/>
    </source>
</evidence>
<dbReference type="AlphaFoldDB" id="A0A0E0DD08"/>
<dbReference type="GO" id="GO:0005886">
    <property type="term" value="C:plasma membrane"/>
    <property type="evidence" value="ECO:0007669"/>
    <property type="project" value="TreeGrafter"/>
</dbReference>
<dbReference type="Gramene" id="OMERI04G08440.1">
    <property type="protein sequence ID" value="OMERI04G08440.1"/>
    <property type="gene ID" value="OMERI04G08440"/>
</dbReference>
<evidence type="ECO:0000256" key="1">
    <source>
        <dbReference type="ARBA" id="ARBA00004141"/>
    </source>
</evidence>
<keyword evidence="7" id="KW-0927">Auxin signaling pathway</keyword>
<keyword evidence="10" id="KW-1185">Reference proteome</keyword>
<dbReference type="PANTHER" id="PTHR31752:SF2">
    <property type="entry name" value="AUXIN EFFLUX CARRIER COMPONENT 5"/>
    <property type="match status" value="1"/>
</dbReference>
<protein>
    <recommendedName>
        <fullName evidence="11">Auxin efflux carrier component</fullName>
    </recommendedName>
</protein>
<evidence type="ECO:0000313" key="10">
    <source>
        <dbReference type="Proteomes" id="UP000008021"/>
    </source>
</evidence>
<comment type="similarity">
    <text evidence="2">Belongs to the auxin efflux carrier (TC 2.A.69.1) family.</text>
</comment>
<evidence type="ECO:0000313" key="9">
    <source>
        <dbReference type="EnsemblPlants" id="OMERI04G08440.1"/>
    </source>
</evidence>
<dbReference type="Proteomes" id="UP000008021">
    <property type="component" value="Chromosome 4"/>
</dbReference>
<comment type="subcellular location">
    <subcellularLocation>
        <location evidence="1">Membrane</location>
        <topology evidence="1">Multi-pass membrane protein</topology>
    </subcellularLocation>
</comment>
<feature type="transmembrane region" description="Helical" evidence="8">
    <location>
        <begin position="46"/>
        <end position="63"/>
    </location>
</feature>
<keyword evidence="4 8" id="KW-0812">Transmembrane</keyword>